<dbReference type="EMBL" id="MT143622">
    <property type="protein sequence ID" value="QJA98992.1"/>
    <property type="molecule type" value="Genomic_DNA"/>
</dbReference>
<reference evidence="1" key="1">
    <citation type="submission" date="2020-03" db="EMBL/GenBank/DDBJ databases">
        <title>The deep terrestrial virosphere.</title>
        <authorList>
            <person name="Holmfeldt K."/>
            <person name="Nilsson E."/>
            <person name="Simone D."/>
            <person name="Lopez-Fernandez M."/>
            <person name="Wu X."/>
            <person name="de Brujin I."/>
            <person name="Lundin D."/>
            <person name="Andersson A."/>
            <person name="Bertilsson S."/>
            <person name="Dopson M."/>
        </authorList>
    </citation>
    <scope>NUCLEOTIDE SEQUENCE</scope>
    <source>
        <strain evidence="1">MM171A01418</strain>
        <strain evidence="2">MM171B00623</strain>
    </source>
</reference>
<organism evidence="1">
    <name type="scientific">viral metagenome</name>
    <dbReference type="NCBI Taxonomy" id="1070528"/>
    <lineage>
        <taxon>unclassified sequences</taxon>
        <taxon>metagenomes</taxon>
        <taxon>organismal metagenomes</taxon>
    </lineage>
</organism>
<gene>
    <name evidence="1" type="ORF">MM171A01418_0002</name>
    <name evidence="2" type="ORF">MM171B00623_0023</name>
</gene>
<protein>
    <submittedName>
        <fullName evidence="1">Uncharacterized protein</fullName>
    </submittedName>
</protein>
<sequence length="75" mass="8748">MRELTKEKLEEYFAQLKRGEIELDELIAGLMAVHGATRIEGAMTPREFLDYLGISLDEIEMSDELRKELENEFEL</sequence>
<evidence type="ECO:0000313" key="2">
    <source>
        <dbReference type="EMBL" id="QJB03586.1"/>
    </source>
</evidence>
<accession>A0A6M3LZN3</accession>
<dbReference type="AlphaFoldDB" id="A0A6M3LZN3"/>
<evidence type="ECO:0000313" key="1">
    <source>
        <dbReference type="EMBL" id="QJA98992.1"/>
    </source>
</evidence>
<proteinExistence type="predicted"/>
<dbReference type="EMBL" id="MT143852">
    <property type="protein sequence ID" value="QJB03586.1"/>
    <property type="molecule type" value="Genomic_DNA"/>
</dbReference>
<name>A0A6M3LZN3_9ZZZZ</name>